<comment type="caution">
    <text evidence="1">The sequence shown here is derived from an EMBL/GenBank/DDBJ whole genome shotgun (WGS) entry which is preliminary data.</text>
</comment>
<sequence length="57" mass="6797">MYRLRICSNRQFAVFKPLSIEMDEGDVLCFNHMLPHRAALNQSDTVRWSMDIQRLEI</sequence>
<dbReference type="RefSeq" id="WP_378138424.1">
    <property type="nucleotide sequence ID" value="NZ_JBHSMI010000052.1"/>
</dbReference>
<keyword evidence="2" id="KW-1185">Reference proteome</keyword>
<evidence type="ECO:0000313" key="2">
    <source>
        <dbReference type="Proteomes" id="UP001596113"/>
    </source>
</evidence>
<accession>A0ABW0HYL1</accession>
<dbReference type="Gene3D" id="2.60.120.620">
    <property type="entry name" value="q2cbj1_9rhob like domain"/>
    <property type="match status" value="1"/>
</dbReference>
<evidence type="ECO:0008006" key="3">
    <source>
        <dbReference type="Google" id="ProtNLM"/>
    </source>
</evidence>
<dbReference type="SUPFAM" id="SSF51197">
    <property type="entry name" value="Clavaminate synthase-like"/>
    <property type="match status" value="1"/>
</dbReference>
<protein>
    <recommendedName>
        <fullName evidence="3">Phytanoyl-CoA dioxygenase</fullName>
    </recommendedName>
</protein>
<gene>
    <name evidence="1" type="ORF">ACFPOF_26730</name>
</gene>
<dbReference type="EMBL" id="JBHSMI010000052">
    <property type="protein sequence ID" value="MFC5406346.1"/>
    <property type="molecule type" value="Genomic_DNA"/>
</dbReference>
<dbReference type="Proteomes" id="UP001596113">
    <property type="component" value="Unassembled WGS sequence"/>
</dbReference>
<name>A0ABW0HYL1_9BACL</name>
<evidence type="ECO:0000313" key="1">
    <source>
        <dbReference type="EMBL" id="MFC5406346.1"/>
    </source>
</evidence>
<reference evidence="2" key="1">
    <citation type="journal article" date="2019" name="Int. J. Syst. Evol. Microbiol.">
        <title>The Global Catalogue of Microorganisms (GCM) 10K type strain sequencing project: providing services to taxonomists for standard genome sequencing and annotation.</title>
        <authorList>
            <consortium name="The Broad Institute Genomics Platform"/>
            <consortium name="The Broad Institute Genome Sequencing Center for Infectious Disease"/>
            <person name="Wu L."/>
            <person name="Ma J."/>
        </authorList>
    </citation>
    <scope>NUCLEOTIDE SEQUENCE [LARGE SCALE GENOMIC DNA]</scope>
    <source>
        <strain evidence="2">CGMCC 1.18575</strain>
    </source>
</reference>
<proteinExistence type="predicted"/>
<organism evidence="1 2">
    <name type="scientific">Cohnella soli</name>
    <dbReference type="NCBI Taxonomy" id="425005"/>
    <lineage>
        <taxon>Bacteria</taxon>
        <taxon>Bacillati</taxon>
        <taxon>Bacillota</taxon>
        <taxon>Bacilli</taxon>
        <taxon>Bacillales</taxon>
        <taxon>Paenibacillaceae</taxon>
        <taxon>Cohnella</taxon>
    </lineage>
</organism>